<dbReference type="Proteomes" id="UP001345963">
    <property type="component" value="Unassembled WGS sequence"/>
</dbReference>
<keyword evidence="2" id="KW-0812">Transmembrane</keyword>
<name>A0ABU7BN96_9TELE</name>
<dbReference type="Pfam" id="PF05461">
    <property type="entry name" value="ApoL"/>
    <property type="match status" value="1"/>
</dbReference>
<evidence type="ECO:0000256" key="1">
    <source>
        <dbReference type="ARBA" id="ARBA00010090"/>
    </source>
</evidence>
<keyword evidence="4" id="KW-1185">Reference proteome</keyword>
<proteinExistence type="inferred from homology"/>
<feature type="transmembrane region" description="Helical" evidence="2">
    <location>
        <begin position="305"/>
        <end position="325"/>
    </location>
</feature>
<gene>
    <name evidence="3" type="ORF">ATANTOWER_004951</name>
</gene>
<keyword evidence="2" id="KW-1133">Transmembrane helix</keyword>
<dbReference type="InterPro" id="IPR008405">
    <property type="entry name" value="ApoL"/>
</dbReference>
<evidence type="ECO:0000313" key="3">
    <source>
        <dbReference type="EMBL" id="MED6251943.1"/>
    </source>
</evidence>
<dbReference type="PANTHER" id="PTHR14096">
    <property type="entry name" value="APOLIPOPROTEIN L"/>
    <property type="match status" value="1"/>
</dbReference>
<protein>
    <submittedName>
        <fullName evidence="3">Uncharacterized protein</fullName>
    </submittedName>
</protein>
<comment type="caution">
    <text evidence="3">The sequence shown here is derived from an EMBL/GenBank/DDBJ whole genome shotgun (WGS) entry which is preliminary data.</text>
</comment>
<sequence length="581" mass="64039">MSALRKMSAARKELHEALCRYVTDTLTYMQLVKGFCEMSSKWMLWRETELEMMTDIKERADKIDLNFSHVTQSDNKRRAFGEYLKNKFTGMTADRKLAELDSELAEVLKGTIDGLEKLDCFLDAVEKLAVTSLHVFTVSQVLHLPEDINADHVQAVITAARLICPLLLVFKRDASSFFLPKLQNVDVLAYQLDRYIQTTNKICEKMEKSCLSDLSSEMINEAVLNLDVDLSENDVQRMVDHINQLDQIRMDPNFRMVFLFQEDSYHDFIKEFSERQPRMSDFLNELEVNAVQLDSMNKGAKISSVVGSSVGAVGGVLSIVGFALMPVTAGASLVLTMTGIGMGVTSGVNSIVTTATEVGVNRTHQRKASEVLQSFMEDVMKLQACLEEVTQKTIAKTETSETNVALGVSKVICKFGAVGKSIDSIVDLASAAKLLKAEEVVSNVGKVAAQEGNALRNIPRLASDIPDVGQAAVKGSVAASKSVRAGMIAVNALFLGMDIFFICKDSIGLAKGSESEVSQFIRARAALWSSEMDSWKKIHDALNDGLLTSGKKEAVLETPFYPDVEMGEKVQFDEVDEKQTV</sequence>
<keyword evidence="2" id="KW-0472">Membrane</keyword>
<organism evidence="3 4">
    <name type="scientific">Ataeniobius toweri</name>
    <dbReference type="NCBI Taxonomy" id="208326"/>
    <lineage>
        <taxon>Eukaryota</taxon>
        <taxon>Metazoa</taxon>
        <taxon>Chordata</taxon>
        <taxon>Craniata</taxon>
        <taxon>Vertebrata</taxon>
        <taxon>Euteleostomi</taxon>
        <taxon>Actinopterygii</taxon>
        <taxon>Neopterygii</taxon>
        <taxon>Teleostei</taxon>
        <taxon>Neoteleostei</taxon>
        <taxon>Acanthomorphata</taxon>
        <taxon>Ovalentaria</taxon>
        <taxon>Atherinomorphae</taxon>
        <taxon>Cyprinodontiformes</taxon>
        <taxon>Goodeidae</taxon>
        <taxon>Ataeniobius</taxon>
    </lineage>
</organism>
<reference evidence="3 4" key="1">
    <citation type="submission" date="2021-07" db="EMBL/GenBank/DDBJ databases">
        <authorList>
            <person name="Palmer J.M."/>
        </authorList>
    </citation>
    <scope>NUCLEOTIDE SEQUENCE [LARGE SCALE GENOMIC DNA]</scope>
    <source>
        <strain evidence="3 4">AT_MEX2019</strain>
        <tissue evidence="3">Muscle</tissue>
    </source>
</reference>
<evidence type="ECO:0000256" key="2">
    <source>
        <dbReference type="SAM" id="Phobius"/>
    </source>
</evidence>
<evidence type="ECO:0000313" key="4">
    <source>
        <dbReference type="Proteomes" id="UP001345963"/>
    </source>
</evidence>
<dbReference type="PANTHER" id="PTHR14096:SF57">
    <property type="entry name" value="APOLIPOPROTEIN L4"/>
    <property type="match status" value="1"/>
</dbReference>
<accession>A0ABU7BN96</accession>
<comment type="similarity">
    <text evidence="1">Belongs to the apolipoprotein L family.</text>
</comment>
<dbReference type="EMBL" id="JAHUTI010060549">
    <property type="protein sequence ID" value="MED6251943.1"/>
    <property type="molecule type" value="Genomic_DNA"/>
</dbReference>